<gene>
    <name evidence="1" type="ORF">LENED_006446</name>
</gene>
<dbReference type="Proteomes" id="UP000188533">
    <property type="component" value="Unassembled WGS sequence"/>
</dbReference>
<dbReference type="AlphaFoldDB" id="A0A1Q3EBS3"/>
<reference evidence="1 2" key="1">
    <citation type="submission" date="2016-08" db="EMBL/GenBank/DDBJ databases">
        <authorList>
            <consortium name="Lentinula edodes genome sequencing consortium"/>
            <person name="Sakamoto Y."/>
            <person name="Nakade K."/>
            <person name="Sato S."/>
            <person name="Yoshida Y."/>
            <person name="Miyazaki K."/>
            <person name="Natsume S."/>
            <person name="Konno N."/>
        </authorList>
    </citation>
    <scope>NUCLEOTIDE SEQUENCE [LARGE SCALE GENOMIC DNA]</scope>
    <source>
        <strain evidence="1 2">NBRC 111202</strain>
    </source>
</reference>
<sequence>MINLIGGGHVRRRRSGSLVEASPIVRTVNQLDNRRLRVDDPFFIYALQNVLPHHPSAMRASCPVQSRVTDLL</sequence>
<proteinExistence type="predicted"/>
<protein>
    <submittedName>
        <fullName evidence="1">Uncharacterized protein</fullName>
    </submittedName>
</protein>
<evidence type="ECO:0000313" key="2">
    <source>
        <dbReference type="Proteomes" id="UP000188533"/>
    </source>
</evidence>
<dbReference type="EMBL" id="BDGU01000203">
    <property type="protein sequence ID" value="GAW04642.1"/>
    <property type="molecule type" value="Genomic_DNA"/>
</dbReference>
<name>A0A1Q3EBS3_LENED</name>
<reference evidence="1 2" key="2">
    <citation type="submission" date="2017-02" db="EMBL/GenBank/DDBJ databases">
        <title>A genome survey and senescence transcriptome analysis in Lentinula edodes.</title>
        <authorList>
            <person name="Sakamoto Y."/>
            <person name="Nakade K."/>
            <person name="Sato S."/>
            <person name="Yoshida Y."/>
            <person name="Miyazaki K."/>
            <person name="Natsume S."/>
            <person name="Konno N."/>
        </authorList>
    </citation>
    <scope>NUCLEOTIDE SEQUENCE [LARGE SCALE GENOMIC DNA]</scope>
    <source>
        <strain evidence="1 2">NBRC 111202</strain>
    </source>
</reference>
<evidence type="ECO:0000313" key="1">
    <source>
        <dbReference type="EMBL" id="GAW04642.1"/>
    </source>
</evidence>
<organism evidence="1 2">
    <name type="scientific">Lentinula edodes</name>
    <name type="common">Shiitake mushroom</name>
    <name type="synonym">Lentinus edodes</name>
    <dbReference type="NCBI Taxonomy" id="5353"/>
    <lineage>
        <taxon>Eukaryota</taxon>
        <taxon>Fungi</taxon>
        <taxon>Dikarya</taxon>
        <taxon>Basidiomycota</taxon>
        <taxon>Agaricomycotina</taxon>
        <taxon>Agaricomycetes</taxon>
        <taxon>Agaricomycetidae</taxon>
        <taxon>Agaricales</taxon>
        <taxon>Marasmiineae</taxon>
        <taxon>Omphalotaceae</taxon>
        <taxon>Lentinula</taxon>
    </lineage>
</organism>
<keyword evidence="2" id="KW-1185">Reference proteome</keyword>
<accession>A0A1Q3EBS3</accession>
<comment type="caution">
    <text evidence="1">The sequence shown here is derived from an EMBL/GenBank/DDBJ whole genome shotgun (WGS) entry which is preliminary data.</text>
</comment>